<feature type="chain" id="PRO_5045757689" evidence="1">
    <location>
        <begin position="28"/>
        <end position="145"/>
    </location>
</feature>
<dbReference type="Proteomes" id="UP001162164">
    <property type="component" value="Unassembled WGS sequence"/>
</dbReference>
<keyword evidence="1" id="KW-0732">Signal</keyword>
<comment type="caution">
    <text evidence="2">The sequence shown here is derived from an EMBL/GenBank/DDBJ whole genome shotgun (WGS) entry which is preliminary data.</text>
</comment>
<organism evidence="2 3">
    <name type="scientific">Molorchus minor</name>
    <dbReference type="NCBI Taxonomy" id="1323400"/>
    <lineage>
        <taxon>Eukaryota</taxon>
        <taxon>Metazoa</taxon>
        <taxon>Ecdysozoa</taxon>
        <taxon>Arthropoda</taxon>
        <taxon>Hexapoda</taxon>
        <taxon>Insecta</taxon>
        <taxon>Pterygota</taxon>
        <taxon>Neoptera</taxon>
        <taxon>Endopterygota</taxon>
        <taxon>Coleoptera</taxon>
        <taxon>Polyphaga</taxon>
        <taxon>Cucujiformia</taxon>
        <taxon>Chrysomeloidea</taxon>
        <taxon>Cerambycidae</taxon>
        <taxon>Lamiinae</taxon>
        <taxon>Monochamini</taxon>
        <taxon>Molorchus</taxon>
    </lineage>
</organism>
<sequence length="145" mass="15756">MLEIAKTLLTGSLLITITLQTIPVAIPQEIHLEDSSLDTVITWLHHYCTIISLKHLSLHLVQFNQGCLIFWDGMRIVSCWETDGDFLMISGAAANPTQATPAAAAPALAPQVAASPYQGYNLTNVDMSSFQGVDWGSMYGVGMYV</sequence>
<dbReference type="EMBL" id="JAPWTJ010000500">
    <property type="protein sequence ID" value="KAJ8977865.1"/>
    <property type="molecule type" value="Genomic_DNA"/>
</dbReference>
<proteinExistence type="predicted"/>
<feature type="signal peptide" evidence="1">
    <location>
        <begin position="1"/>
        <end position="27"/>
    </location>
</feature>
<keyword evidence="3" id="KW-1185">Reference proteome</keyword>
<reference evidence="2" key="1">
    <citation type="journal article" date="2023" name="Insect Mol. Biol.">
        <title>Genome sequencing provides insights into the evolution of gene families encoding plant cell wall-degrading enzymes in longhorned beetles.</title>
        <authorList>
            <person name="Shin N.R."/>
            <person name="Okamura Y."/>
            <person name="Kirsch R."/>
            <person name="Pauchet Y."/>
        </authorList>
    </citation>
    <scope>NUCLEOTIDE SEQUENCE</scope>
    <source>
        <strain evidence="2">MMC_N1</strain>
    </source>
</reference>
<gene>
    <name evidence="2" type="ORF">NQ317_004773</name>
</gene>
<evidence type="ECO:0000313" key="2">
    <source>
        <dbReference type="EMBL" id="KAJ8977865.1"/>
    </source>
</evidence>
<evidence type="ECO:0000313" key="3">
    <source>
        <dbReference type="Proteomes" id="UP001162164"/>
    </source>
</evidence>
<name>A0ABQ9JII8_9CUCU</name>
<evidence type="ECO:0000256" key="1">
    <source>
        <dbReference type="SAM" id="SignalP"/>
    </source>
</evidence>
<accession>A0ABQ9JII8</accession>
<protein>
    <submittedName>
        <fullName evidence="2">Uncharacterized protein</fullName>
    </submittedName>
</protein>